<dbReference type="PANTHER" id="PTHR33695">
    <property type="entry name" value="LIPOPROTEIN SIGNAL PEPTIDASE"/>
    <property type="match status" value="1"/>
</dbReference>
<comment type="function">
    <text evidence="9">This protein specifically catalyzes the removal of signal peptides from prolipoproteins.</text>
</comment>
<keyword evidence="6 9" id="KW-0378">Hydrolase</keyword>
<evidence type="ECO:0000256" key="5">
    <source>
        <dbReference type="ARBA" id="ARBA00022750"/>
    </source>
</evidence>
<name>A0A2D2D144_METT3</name>
<evidence type="ECO:0000256" key="7">
    <source>
        <dbReference type="ARBA" id="ARBA00022989"/>
    </source>
</evidence>
<evidence type="ECO:0000256" key="10">
    <source>
        <dbReference type="RuleBase" id="RU004181"/>
    </source>
</evidence>
<dbReference type="NCBIfam" id="TIGR00077">
    <property type="entry name" value="lspA"/>
    <property type="match status" value="1"/>
</dbReference>
<dbReference type="PANTHER" id="PTHR33695:SF1">
    <property type="entry name" value="LIPOPROTEIN SIGNAL PEPTIDASE"/>
    <property type="match status" value="1"/>
</dbReference>
<feature type="transmembrane region" description="Helical" evidence="9">
    <location>
        <begin position="138"/>
        <end position="159"/>
    </location>
</feature>
<dbReference type="Proteomes" id="UP000230709">
    <property type="component" value="Chromosome"/>
</dbReference>
<feature type="transmembrane region" description="Helical" evidence="9">
    <location>
        <begin position="99"/>
        <end position="118"/>
    </location>
</feature>
<dbReference type="InterPro" id="IPR001872">
    <property type="entry name" value="Peptidase_A8"/>
</dbReference>
<comment type="catalytic activity">
    <reaction evidence="9">
        <text>Release of signal peptides from bacterial membrane prolipoproteins. Hydrolyzes -Xaa-Yaa-Zaa-|-(S,diacylglyceryl)Cys-, in which Xaa is hydrophobic (preferably Leu), and Yaa (Ala or Ser) and Zaa (Gly or Ala) have small, neutral side chains.</text>
        <dbReference type="EC" id="3.4.23.36"/>
    </reaction>
</comment>
<gene>
    <name evidence="9 11" type="primary">lspA</name>
    <name evidence="11" type="ORF">CQW49_13105</name>
</gene>
<dbReference type="AlphaFoldDB" id="A0A2D2D144"/>
<feature type="active site" evidence="9">
    <location>
        <position position="147"/>
    </location>
</feature>
<keyword evidence="2 9" id="KW-1003">Cell membrane</keyword>
<sequence length="175" mass="18785">MFLTFSPPSPRALGAVAAFIALTLDQAHKFFMLNVFDIAQRQPVRLTSFLDVVLSWNKGVSYSLLASQTAGTRLLLILFQASVVGCLVFWLWRAPRRLTAAALGFVVGGALGNVADRLRFGAVADFFFFHTALPVGPLANYVFNVADAAIFLGVVLLLLEGVSAGPTARPSAAER</sequence>
<evidence type="ECO:0000313" key="11">
    <source>
        <dbReference type="EMBL" id="ATQ68718.1"/>
    </source>
</evidence>
<keyword evidence="7 9" id="KW-1133">Transmembrane helix</keyword>
<dbReference type="GO" id="GO:0005886">
    <property type="term" value="C:plasma membrane"/>
    <property type="evidence" value="ECO:0007669"/>
    <property type="project" value="UniProtKB-SubCell"/>
</dbReference>
<dbReference type="PRINTS" id="PR00781">
    <property type="entry name" value="LIPOSIGPTASE"/>
</dbReference>
<evidence type="ECO:0000256" key="2">
    <source>
        <dbReference type="ARBA" id="ARBA00022475"/>
    </source>
</evidence>
<keyword evidence="3 9" id="KW-0645">Protease</keyword>
<organism evidence="11 12">
    <name type="scientific">Methylosinus trichosporium (strain ATCC 35070 / NCIMB 11131 / UNIQEM 75 / OB3b)</name>
    <dbReference type="NCBI Taxonomy" id="595536"/>
    <lineage>
        <taxon>Bacteria</taxon>
        <taxon>Pseudomonadati</taxon>
        <taxon>Pseudomonadota</taxon>
        <taxon>Alphaproteobacteria</taxon>
        <taxon>Hyphomicrobiales</taxon>
        <taxon>Methylocystaceae</taxon>
        <taxon>Methylosinus</taxon>
    </lineage>
</organism>
<dbReference type="EC" id="3.4.23.36" evidence="9"/>
<dbReference type="GO" id="GO:0006508">
    <property type="term" value="P:proteolysis"/>
    <property type="evidence" value="ECO:0007669"/>
    <property type="project" value="UniProtKB-KW"/>
</dbReference>
<dbReference type="RefSeq" id="WP_003609099.1">
    <property type="nucleotide sequence ID" value="NZ_ADVE02000001.1"/>
</dbReference>
<comment type="subcellular location">
    <subcellularLocation>
        <location evidence="9">Cell membrane</location>
        <topology evidence="9">Multi-pass membrane protein</topology>
    </subcellularLocation>
</comment>
<keyword evidence="12" id="KW-1185">Reference proteome</keyword>
<reference evidence="12" key="1">
    <citation type="submission" date="2017-10" db="EMBL/GenBank/DDBJ databases">
        <title>Completed PacBio SMRT sequence of Methylosinus trichosporium OB3b reveals presence of a third large plasmid.</title>
        <authorList>
            <person name="Charles T.C."/>
            <person name="Lynch M.D.J."/>
            <person name="Heil J.R."/>
            <person name="Cheng J."/>
        </authorList>
    </citation>
    <scope>NUCLEOTIDE SEQUENCE [LARGE SCALE GENOMIC DNA]</scope>
    <source>
        <strain evidence="12">OB3b</strain>
    </source>
</reference>
<evidence type="ECO:0000256" key="1">
    <source>
        <dbReference type="ARBA" id="ARBA00006139"/>
    </source>
</evidence>
<protein>
    <recommendedName>
        <fullName evidence="9">Lipoprotein signal peptidase</fullName>
        <ecNumber evidence="9">3.4.23.36</ecNumber>
    </recommendedName>
    <alternativeName>
        <fullName evidence="9">Prolipoprotein signal peptidase</fullName>
    </alternativeName>
    <alternativeName>
        <fullName evidence="9">Signal peptidase II</fullName>
        <shortName evidence="9">SPase II</shortName>
    </alternativeName>
</protein>
<evidence type="ECO:0000256" key="9">
    <source>
        <dbReference type="HAMAP-Rule" id="MF_00161"/>
    </source>
</evidence>
<dbReference type="KEGG" id="mtw:CQW49_13105"/>
<keyword evidence="4 9" id="KW-0812">Transmembrane</keyword>
<dbReference type="Pfam" id="PF01252">
    <property type="entry name" value="Peptidase_A8"/>
    <property type="match status" value="1"/>
</dbReference>
<accession>A0A2D2D144</accession>
<feature type="active site" evidence="9">
    <location>
        <position position="125"/>
    </location>
</feature>
<comment type="similarity">
    <text evidence="1 9 10">Belongs to the peptidase A8 family.</text>
</comment>
<keyword evidence="8 9" id="KW-0472">Membrane</keyword>
<evidence type="ECO:0000256" key="4">
    <source>
        <dbReference type="ARBA" id="ARBA00022692"/>
    </source>
</evidence>
<proteinExistence type="inferred from homology"/>
<dbReference type="GO" id="GO:0004190">
    <property type="term" value="F:aspartic-type endopeptidase activity"/>
    <property type="evidence" value="ECO:0007669"/>
    <property type="project" value="UniProtKB-UniRule"/>
</dbReference>
<dbReference type="UniPathway" id="UPA00665"/>
<evidence type="ECO:0000256" key="8">
    <source>
        <dbReference type="ARBA" id="ARBA00023136"/>
    </source>
</evidence>
<dbReference type="EMBL" id="CP023737">
    <property type="protein sequence ID" value="ATQ68718.1"/>
    <property type="molecule type" value="Genomic_DNA"/>
</dbReference>
<comment type="caution">
    <text evidence="9">Lacks conserved residue(s) required for the propagation of feature annotation.</text>
</comment>
<evidence type="ECO:0000313" key="12">
    <source>
        <dbReference type="Proteomes" id="UP000230709"/>
    </source>
</evidence>
<comment type="pathway">
    <text evidence="9">Protein modification; lipoprotein biosynthesis (signal peptide cleavage).</text>
</comment>
<dbReference type="STRING" id="595536.GCA_000178815_02544"/>
<evidence type="ECO:0000256" key="3">
    <source>
        <dbReference type="ARBA" id="ARBA00022670"/>
    </source>
</evidence>
<feature type="transmembrane region" description="Helical" evidence="9">
    <location>
        <begin position="74"/>
        <end position="92"/>
    </location>
</feature>
<dbReference type="HAMAP" id="MF_00161">
    <property type="entry name" value="LspA"/>
    <property type="match status" value="1"/>
</dbReference>
<keyword evidence="5 9" id="KW-0064">Aspartyl protease</keyword>
<evidence type="ECO:0000256" key="6">
    <source>
        <dbReference type="ARBA" id="ARBA00022801"/>
    </source>
</evidence>